<gene>
    <name evidence="2" type="ORF">WMY93_025653</name>
</gene>
<dbReference type="EMBL" id="JBBPFD010000019">
    <property type="protein sequence ID" value="KAK7886032.1"/>
    <property type="molecule type" value="Genomic_DNA"/>
</dbReference>
<evidence type="ECO:0000313" key="3">
    <source>
        <dbReference type="Proteomes" id="UP001460270"/>
    </source>
</evidence>
<keyword evidence="3" id="KW-1185">Reference proteome</keyword>
<feature type="compositionally biased region" description="Basic and acidic residues" evidence="1">
    <location>
        <begin position="56"/>
        <end position="65"/>
    </location>
</feature>
<dbReference type="AlphaFoldDB" id="A0AAW0N7M4"/>
<evidence type="ECO:0000313" key="2">
    <source>
        <dbReference type="EMBL" id="KAK7886032.1"/>
    </source>
</evidence>
<feature type="region of interest" description="Disordered" evidence="1">
    <location>
        <begin position="14"/>
        <end position="96"/>
    </location>
</feature>
<sequence length="107" mass="11609">MVAGGGGLEILFGKRQLQQQQQTELDGGGSRDGLYEPGQVPLSQIPVQPVTAAAPDHSKSLEKTELFSSLFQSQEQSKGLPASTAPTNQIYPQTNYPLFDQKHTIVR</sequence>
<accession>A0AAW0N7M4</accession>
<dbReference type="Proteomes" id="UP001460270">
    <property type="component" value="Unassembled WGS sequence"/>
</dbReference>
<name>A0AAW0N7M4_9GOBI</name>
<proteinExistence type="predicted"/>
<feature type="compositionally biased region" description="Polar residues" evidence="1">
    <location>
        <begin position="84"/>
        <end position="96"/>
    </location>
</feature>
<comment type="caution">
    <text evidence="2">The sequence shown here is derived from an EMBL/GenBank/DDBJ whole genome shotgun (WGS) entry which is preliminary data.</text>
</comment>
<protein>
    <submittedName>
        <fullName evidence="2">Uncharacterized protein</fullName>
    </submittedName>
</protein>
<reference evidence="3" key="1">
    <citation type="submission" date="2024-04" db="EMBL/GenBank/DDBJ databases">
        <title>Salinicola lusitanus LLJ914,a marine bacterium isolated from the Okinawa Trough.</title>
        <authorList>
            <person name="Li J."/>
        </authorList>
    </citation>
    <scope>NUCLEOTIDE SEQUENCE [LARGE SCALE GENOMIC DNA]</scope>
</reference>
<evidence type="ECO:0000256" key="1">
    <source>
        <dbReference type="SAM" id="MobiDB-lite"/>
    </source>
</evidence>
<organism evidence="2 3">
    <name type="scientific">Mugilogobius chulae</name>
    <name type="common">yellowstripe goby</name>
    <dbReference type="NCBI Taxonomy" id="88201"/>
    <lineage>
        <taxon>Eukaryota</taxon>
        <taxon>Metazoa</taxon>
        <taxon>Chordata</taxon>
        <taxon>Craniata</taxon>
        <taxon>Vertebrata</taxon>
        <taxon>Euteleostomi</taxon>
        <taxon>Actinopterygii</taxon>
        <taxon>Neopterygii</taxon>
        <taxon>Teleostei</taxon>
        <taxon>Neoteleostei</taxon>
        <taxon>Acanthomorphata</taxon>
        <taxon>Gobiaria</taxon>
        <taxon>Gobiiformes</taxon>
        <taxon>Gobioidei</taxon>
        <taxon>Gobiidae</taxon>
        <taxon>Gobionellinae</taxon>
        <taxon>Mugilogobius</taxon>
    </lineage>
</organism>
<feature type="compositionally biased region" description="Low complexity" evidence="1">
    <location>
        <begin position="66"/>
        <end position="77"/>
    </location>
</feature>